<comment type="similarity">
    <text evidence="1">Belongs to the short-chain dehydrogenases/reductases (SDR) family.</text>
</comment>
<evidence type="ECO:0000313" key="3">
    <source>
        <dbReference type="Proteomes" id="UP001196565"/>
    </source>
</evidence>
<dbReference type="EMBL" id="JAHYBZ010000011">
    <property type="protein sequence ID" value="MBW6401404.1"/>
    <property type="molecule type" value="Genomic_DNA"/>
</dbReference>
<dbReference type="InterPro" id="IPR002347">
    <property type="entry name" value="SDR_fam"/>
</dbReference>
<dbReference type="InterPro" id="IPR036291">
    <property type="entry name" value="NAD(P)-bd_dom_sf"/>
</dbReference>
<dbReference type="PRINTS" id="PR00080">
    <property type="entry name" value="SDRFAMILY"/>
</dbReference>
<dbReference type="InterPro" id="IPR020904">
    <property type="entry name" value="Sc_DH/Rdtase_CS"/>
</dbReference>
<protein>
    <submittedName>
        <fullName evidence="2">SDR family oxidoreductase</fullName>
    </submittedName>
</protein>
<dbReference type="SUPFAM" id="SSF51735">
    <property type="entry name" value="NAD(P)-binding Rossmann-fold domains"/>
    <property type="match status" value="1"/>
</dbReference>
<dbReference type="RefSeq" id="WP_219766038.1">
    <property type="nucleotide sequence ID" value="NZ_JAHYBZ010000011.1"/>
</dbReference>
<dbReference type="PRINTS" id="PR00081">
    <property type="entry name" value="GDHRDH"/>
</dbReference>
<sequence length="259" mass="27013">MTHWAFVSGGGGDIGGAICKTLARDGWAIACVDSVDERAAEVVASIRAAGGTAEPLATDLSDPEAVETAAAWAARLGEIRGLVNTVGKTHAINYATGSYEAWRDDFRLNADSAYLCTQALKPRLAAQGGAIVNIASVNGLGYYGFPGYSAAKAALIHMSQTMAVEFGPSKIRVNVVAPGTVRTRAWAPRLEKNPALFDELLSLCPLQRISNPEDVAEAAAFLMSDRASMITGAVLPVDGGLSTGIAAVGRAVTQEAHRR</sequence>
<dbReference type="CDD" id="cd05233">
    <property type="entry name" value="SDR_c"/>
    <property type="match status" value="1"/>
</dbReference>
<gene>
    <name evidence="2" type="ORF">KPL78_26365</name>
</gene>
<proteinExistence type="inferred from homology"/>
<evidence type="ECO:0000256" key="1">
    <source>
        <dbReference type="ARBA" id="ARBA00006484"/>
    </source>
</evidence>
<dbReference type="PROSITE" id="PS00061">
    <property type="entry name" value="ADH_SHORT"/>
    <property type="match status" value="1"/>
</dbReference>
<dbReference type="PANTHER" id="PTHR42760:SF40">
    <property type="entry name" value="3-OXOACYL-[ACYL-CARRIER-PROTEIN] REDUCTASE, CHLOROPLASTIC"/>
    <property type="match status" value="1"/>
</dbReference>
<accession>A0ABS7AJV4</accession>
<dbReference type="Pfam" id="PF13561">
    <property type="entry name" value="adh_short_C2"/>
    <property type="match status" value="1"/>
</dbReference>
<comment type="caution">
    <text evidence="2">The sequence shown here is derived from an EMBL/GenBank/DDBJ whole genome shotgun (WGS) entry which is preliminary data.</text>
</comment>
<dbReference type="PANTHER" id="PTHR42760">
    <property type="entry name" value="SHORT-CHAIN DEHYDROGENASES/REDUCTASES FAMILY MEMBER"/>
    <property type="match status" value="1"/>
</dbReference>
<dbReference type="Proteomes" id="UP001196565">
    <property type="component" value="Unassembled WGS sequence"/>
</dbReference>
<reference evidence="2 3" key="1">
    <citation type="submission" date="2021-07" db="EMBL/GenBank/DDBJ databases">
        <authorList>
            <person name="So Y."/>
        </authorList>
    </citation>
    <scope>NUCLEOTIDE SEQUENCE [LARGE SCALE GENOMIC DNA]</scope>
    <source>
        <strain evidence="2 3">HJA6</strain>
    </source>
</reference>
<dbReference type="Gene3D" id="3.40.50.720">
    <property type="entry name" value="NAD(P)-binding Rossmann-like Domain"/>
    <property type="match status" value="1"/>
</dbReference>
<name>A0ABS7AJV4_9PROT</name>
<organism evidence="2 3">
    <name type="scientific">Roseomonas alba</name>
    <dbReference type="NCBI Taxonomy" id="2846776"/>
    <lineage>
        <taxon>Bacteria</taxon>
        <taxon>Pseudomonadati</taxon>
        <taxon>Pseudomonadota</taxon>
        <taxon>Alphaproteobacteria</taxon>
        <taxon>Acetobacterales</taxon>
        <taxon>Roseomonadaceae</taxon>
        <taxon>Roseomonas</taxon>
    </lineage>
</organism>
<keyword evidence="3" id="KW-1185">Reference proteome</keyword>
<evidence type="ECO:0000313" key="2">
    <source>
        <dbReference type="EMBL" id="MBW6401404.1"/>
    </source>
</evidence>